<dbReference type="SUPFAM" id="SSF52096">
    <property type="entry name" value="ClpP/crotonase"/>
    <property type="match status" value="1"/>
</dbReference>
<reference evidence="4 5" key="1">
    <citation type="submission" date="2020-08" db="EMBL/GenBank/DDBJ databases">
        <title>Aphidius gifuensis genome sequencing and assembly.</title>
        <authorList>
            <person name="Du Z."/>
        </authorList>
    </citation>
    <scope>NUCLEOTIDE SEQUENCE [LARGE SCALE GENOMIC DNA]</scope>
    <source>
        <strain evidence="4">YNYX2018</strain>
        <tissue evidence="4">Adults</tissue>
    </source>
</reference>
<organism evidence="4 5">
    <name type="scientific">Aphidius gifuensis</name>
    <name type="common">Parasitoid wasp</name>
    <dbReference type="NCBI Taxonomy" id="684658"/>
    <lineage>
        <taxon>Eukaryota</taxon>
        <taxon>Metazoa</taxon>
        <taxon>Ecdysozoa</taxon>
        <taxon>Arthropoda</taxon>
        <taxon>Hexapoda</taxon>
        <taxon>Insecta</taxon>
        <taxon>Pterygota</taxon>
        <taxon>Neoptera</taxon>
        <taxon>Endopterygota</taxon>
        <taxon>Hymenoptera</taxon>
        <taxon>Apocrita</taxon>
        <taxon>Ichneumonoidea</taxon>
        <taxon>Braconidae</taxon>
        <taxon>Aphidiinae</taxon>
        <taxon>Aphidius</taxon>
    </lineage>
</organism>
<evidence type="ECO:0000259" key="3">
    <source>
        <dbReference type="Pfam" id="PF16113"/>
    </source>
</evidence>
<proteinExistence type="predicted"/>
<dbReference type="InterPro" id="IPR029045">
    <property type="entry name" value="ClpP/crotonase-like_dom_sf"/>
</dbReference>
<sequence length="198" mass="23113">MECLILYQSSNFVFCTSLIHTRTGVPFDLGVSVGYDYHEYKSIKDTNLSPSMEFQFEYKKELTIKVLVVNEVVEAFNSTTHRLLLSTVIYDNYDGDTKIYKTKHKYYYYKDSASINKSLTAKKKYTTQNNLSKENQEDVIFEEFDDKGLITLNKPRVMNTLTDSMLKKINKVLRQWESTKQIVVIKGADEKIQKMFNS</sequence>
<dbReference type="OrthoDB" id="1737613at2759"/>
<keyword evidence="5" id="KW-1185">Reference proteome</keyword>
<dbReference type="Gene3D" id="3.90.226.10">
    <property type="entry name" value="2-enoyl-CoA Hydratase, Chain A, domain 1"/>
    <property type="match status" value="1"/>
</dbReference>
<gene>
    <name evidence="4" type="ORF">HCN44_004287</name>
</gene>
<evidence type="ECO:0000313" key="5">
    <source>
        <dbReference type="Proteomes" id="UP000639338"/>
    </source>
</evidence>
<comment type="catalytic activity">
    <reaction evidence="1">
        <text>3-hydroxy-2-methylpropanoyl-CoA + H2O = 3-hydroxy-2-methylpropanoate + CoA + H(+)</text>
        <dbReference type="Rhea" id="RHEA:20888"/>
        <dbReference type="ChEBI" id="CHEBI:11805"/>
        <dbReference type="ChEBI" id="CHEBI:15377"/>
        <dbReference type="ChEBI" id="CHEBI:15378"/>
        <dbReference type="ChEBI" id="CHEBI:57287"/>
        <dbReference type="ChEBI" id="CHEBI:57340"/>
        <dbReference type="EC" id="3.1.2.4"/>
    </reaction>
</comment>
<evidence type="ECO:0000256" key="2">
    <source>
        <dbReference type="ARBA" id="ARBA00011915"/>
    </source>
</evidence>
<comment type="caution">
    <text evidence="4">The sequence shown here is derived from an EMBL/GenBank/DDBJ whole genome shotgun (WGS) entry which is preliminary data.</text>
</comment>
<feature type="domain" description="Enoyl-CoA hydratase/isomerase" evidence="3">
    <location>
        <begin position="148"/>
        <end position="191"/>
    </location>
</feature>
<dbReference type="AlphaFoldDB" id="A0A834XWK8"/>
<protein>
    <recommendedName>
        <fullName evidence="2">3-hydroxyisobutyryl-CoA hydrolase</fullName>
        <ecNumber evidence="2">3.1.2.4</ecNumber>
    </recommendedName>
</protein>
<dbReference type="InterPro" id="IPR045004">
    <property type="entry name" value="ECH_dom"/>
</dbReference>
<dbReference type="GO" id="GO:0003860">
    <property type="term" value="F:3-hydroxyisobutyryl-CoA hydrolase activity"/>
    <property type="evidence" value="ECO:0007669"/>
    <property type="project" value="UniProtKB-EC"/>
</dbReference>
<dbReference type="EC" id="3.1.2.4" evidence="2"/>
<dbReference type="Proteomes" id="UP000639338">
    <property type="component" value="Unassembled WGS sequence"/>
</dbReference>
<evidence type="ECO:0000256" key="1">
    <source>
        <dbReference type="ARBA" id="ARBA00001709"/>
    </source>
</evidence>
<name>A0A834XWK8_APHGI</name>
<accession>A0A834XWK8</accession>
<evidence type="ECO:0000313" key="4">
    <source>
        <dbReference type="EMBL" id="KAF7994815.1"/>
    </source>
</evidence>
<dbReference type="EMBL" id="JACMRX010000002">
    <property type="protein sequence ID" value="KAF7994815.1"/>
    <property type="molecule type" value="Genomic_DNA"/>
</dbReference>
<dbReference type="Pfam" id="PF16113">
    <property type="entry name" value="ECH_2"/>
    <property type="match status" value="1"/>
</dbReference>